<gene>
    <name evidence="6" type="ORF">GCK72_007621</name>
</gene>
<feature type="signal peptide" evidence="3">
    <location>
        <begin position="1"/>
        <end position="20"/>
    </location>
</feature>
<dbReference type="InterPro" id="IPR050976">
    <property type="entry name" value="Snaclec"/>
</dbReference>
<dbReference type="AlphaFoldDB" id="A0A6A5HPD3"/>
<dbReference type="SUPFAM" id="SSF49854">
    <property type="entry name" value="Spermadhesin, CUB domain"/>
    <property type="match status" value="1"/>
</dbReference>
<dbReference type="SUPFAM" id="SSF56436">
    <property type="entry name" value="C-type lectin-like"/>
    <property type="match status" value="2"/>
</dbReference>
<dbReference type="PANTHER" id="PTHR22991:SF43">
    <property type="entry name" value="C-TYPE LECTIN-RELATED"/>
    <property type="match status" value="1"/>
</dbReference>
<dbReference type="CTD" id="9804896"/>
<dbReference type="InterPro" id="IPR035914">
    <property type="entry name" value="Sperma_CUB_dom_sf"/>
</dbReference>
<dbReference type="PROSITE" id="PS01180">
    <property type="entry name" value="CUB"/>
    <property type="match status" value="1"/>
</dbReference>
<reference evidence="6 7" key="1">
    <citation type="submission" date="2019-12" db="EMBL/GenBank/DDBJ databases">
        <title>Chromosome-level assembly of the Caenorhabditis remanei genome.</title>
        <authorList>
            <person name="Teterina A.A."/>
            <person name="Willis J.H."/>
            <person name="Phillips P.C."/>
        </authorList>
    </citation>
    <scope>NUCLEOTIDE SEQUENCE [LARGE SCALE GENOMIC DNA]</scope>
    <source>
        <strain evidence="6 7">PX506</strain>
        <tissue evidence="6">Whole organism</tissue>
    </source>
</reference>
<dbReference type="Pfam" id="PF00059">
    <property type="entry name" value="Lectin_C"/>
    <property type="match status" value="2"/>
</dbReference>
<dbReference type="InterPro" id="IPR001304">
    <property type="entry name" value="C-type_lectin-like"/>
</dbReference>
<dbReference type="InterPro" id="IPR000859">
    <property type="entry name" value="CUB_dom"/>
</dbReference>
<evidence type="ECO:0000313" key="7">
    <source>
        <dbReference type="Proteomes" id="UP000483820"/>
    </source>
</evidence>
<name>A0A6A5HPD3_CAERE</name>
<evidence type="ECO:0000259" key="4">
    <source>
        <dbReference type="PROSITE" id="PS01180"/>
    </source>
</evidence>
<dbReference type="PANTHER" id="PTHR22991">
    <property type="entry name" value="PROTEIN CBG13490"/>
    <property type="match status" value="1"/>
</dbReference>
<dbReference type="CDD" id="cd00041">
    <property type="entry name" value="CUB"/>
    <property type="match status" value="1"/>
</dbReference>
<feature type="chain" id="PRO_5025617699" description="C-type LECtin" evidence="3">
    <location>
        <begin position="21"/>
        <end position="424"/>
    </location>
</feature>
<dbReference type="Pfam" id="PF00431">
    <property type="entry name" value="CUB"/>
    <property type="match status" value="1"/>
</dbReference>
<dbReference type="SMART" id="SM00042">
    <property type="entry name" value="CUB"/>
    <property type="match status" value="1"/>
</dbReference>
<feature type="domain" description="C-type lectin" evidence="5">
    <location>
        <begin position="33"/>
        <end position="147"/>
    </location>
</feature>
<dbReference type="InterPro" id="IPR018378">
    <property type="entry name" value="C-type_lectin_CS"/>
</dbReference>
<evidence type="ECO:0000256" key="1">
    <source>
        <dbReference type="ARBA" id="ARBA00023157"/>
    </source>
</evidence>
<dbReference type="PROSITE" id="PS00615">
    <property type="entry name" value="C_TYPE_LECTIN_1"/>
    <property type="match status" value="1"/>
</dbReference>
<feature type="domain" description="CUB" evidence="4">
    <location>
        <begin position="324"/>
        <end position="424"/>
    </location>
</feature>
<dbReference type="Gene3D" id="2.60.120.290">
    <property type="entry name" value="Spermadhesin, CUB domain"/>
    <property type="match status" value="1"/>
</dbReference>
<dbReference type="EMBL" id="WUAV01000002">
    <property type="protein sequence ID" value="KAF1767662.1"/>
    <property type="molecule type" value="Genomic_DNA"/>
</dbReference>
<comment type="caution">
    <text evidence="6">The sequence shown here is derived from an EMBL/GenBank/DDBJ whole genome shotgun (WGS) entry which is preliminary data.</text>
</comment>
<sequence>MSKLYSLFFLFFNLFSIIHASEIVCPSGFQLINQNKCLKLFPTNLKHLEAELTCTSCGGTLVNINNAIDNRAVSNLVASTSATSIWIGTFCFSSRDISTCYNDNGSGNLTYTNFAAGYPNVGEGYGGCVSMQTSGPTAGKWISAPCEVAGMPFVCEVPATVADPTCTHNYNGYCYTPSHEMPGSSPSASFFDAEKICFNGGSKMVSIHSKREIDYIREIYKDSEVTNQITLGAFSYDSDVFKWVDSSRWNFDYFDPLDMSFGDCLGMDLSEEPNSGMWTRVNCSTSNYFLCKRKIASTTSTVMTKEAENLQVLPQPDPFDFSHCNTTLYLAPGQITSLGYPISQPPAAYCTWKLATVGAYRLGIYFTDISVAKSVYIYDEYGNLLADPSGNLSPFKVLAPTNIMTITHDGSSGDHGFSATFLSY</sequence>
<evidence type="ECO:0000256" key="3">
    <source>
        <dbReference type="SAM" id="SignalP"/>
    </source>
</evidence>
<dbReference type="GeneID" id="9804896"/>
<dbReference type="InterPro" id="IPR016187">
    <property type="entry name" value="CTDL_fold"/>
</dbReference>
<dbReference type="InterPro" id="IPR016186">
    <property type="entry name" value="C-type_lectin-like/link_sf"/>
</dbReference>
<dbReference type="CDD" id="cd00037">
    <property type="entry name" value="CLECT"/>
    <property type="match status" value="2"/>
</dbReference>
<evidence type="ECO:0000259" key="5">
    <source>
        <dbReference type="PROSITE" id="PS50041"/>
    </source>
</evidence>
<evidence type="ECO:0000313" key="6">
    <source>
        <dbReference type="EMBL" id="KAF1767662.1"/>
    </source>
</evidence>
<organism evidence="6 7">
    <name type="scientific">Caenorhabditis remanei</name>
    <name type="common">Caenorhabditis vulgaris</name>
    <dbReference type="NCBI Taxonomy" id="31234"/>
    <lineage>
        <taxon>Eukaryota</taxon>
        <taxon>Metazoa</taxon>
        <taxon>Ecdysozoa</taxon>
        <taxon>Nematoda</taxon>
        <taxon>Chromadorea</taxon>
        <taxon>Rhabditida</taxon>
        <taxon>Rhabditina</taxon>
        <taxon>Rhabditomorpha</taxon>
        <taxon>Rhabditoidea</taxon>
        <taxon>Rhabditidae</taxon>
        <taxon>Peloderinae</taxon>
        <taxon>Caenorhabditis</taxon>
    </lineage>
</organism>
<accession>A0A6A5HPD3</accession>
<proteinExistence type="predicted"/>
<feature type="domain" description="C-type lectin" evidence="5">
    <location>
        <begin position="170"/>
        <end position="292"/>
    </location>
</feature>
<dbReference type="Gene3D" id="3.10.100.10">
    <property type="entry name" value="Mannose-Binding Protein A, subunit A"/>
    <property type="match status" value="2"/>
</dbReference>
<evidence type="ECO:0000256" key="2">
    <source>
        <dbReference type="PROSITE-ProRule" id="PRU00059"/>
    </source>
</evidence>
<dbReference type="Proteomes" id="UP000483820">
    <property type="component" value="Chromosome II"/>
</dbReference>
<evidence type="ECO:0008006" key="8">
    <source>
        <dbReference type="Google" id="ProtNLM"/>
    </source>
</evidence>
<comment type="caution">
    <text evidence="2">Lacks conserved residue(s) required for the propagation of feature annotation.</text>
</comment>
<dbReference type="KEGG" id="crq:GCK72_007621"/>
<dbReference type="SMART" id="SM00034">
    <property type="entry name" value="CLECT"/>
    <property type="match status" value="2"/>
</dbReference>
<keyword evidence="3" id="KW-0732">Signal</keyword>
<dbReference type="RefSeq" id="XP_053590528.1">
    <property type="nucleotide sequence ID" value="XM_053726334.1"/>
</dbReference>
<dbReference type="PROSITE" id="PS50041">
    <property type="entry name" value="C_TYPE_LECTIN_2"/>
    <property type="match status" value="2"/>
</dbReference>
<protein>
    <recommendedName>
        <fullName evidence="8">C-type LECtin</fullName>
    </recommendedName>
</protein>
<keyword evidence="1" id="KW-1015">Disulfide bond</keyword>